<dbReference type="Gene3D" id="2.60.120.200">
    <property type="match status" value="1"/>
</dbReference>
<dbReference type="Pfam" id="PF07081">
    <property type="entry name" value="DUF1349"/>
    <property type="match status" value="1"/>
</dbReference>
<dbReference type="OrthoDB" id="42525at2759"/>
<protein>
    <submittedName>
        <fullName evidence="2">Uncharacterized protein</fullName>
    </submittedName>
</protein>
<organism evidence="2 3">
    <name type="scientific">Cytospora mali</name>
    <name type="common">Apple Valsa canker fungus</name>
    <name type="synonym">Valsa mali</name>
    <dbReference type="NCBI Taxonomy" id="578113"/>
    <lineage>
        <taxon>Eukaryota</taxon>
        <taxon>Fungi</taxon>
        <taxon>Dikarya</taxon>
        <taxon>Ascomycota</taxon>
        <taxon>Pezizomycotina</taxon>
        <taxon>Sordariomycetes</taxon>
        <taxon>Sordariomycetidae</taxon>
        <taxon>Diaporthales</taxon>
        <taxon>Cytosporaceae</taxon>
        <taxon>Cytospora</taxon>
    </lineage>
</organism>
<dbReference type="EMBL" id="KN796113">
    <property type="protein sequence ID" value="KUI63627.1"/>
    <property type="molecule type" value="Genomic_DNA"/>
</dbReference>
<dbReference type="PANTHER" id="PTHR35332:SF2">
    <property type="entry name" value="REGULATION OF ENOLASE PROTEIN 1"/>
    <property type="match status" value="1"/>
</dbReference>
<accession>A0A194VI06</accession>
<sequence>MPSSSFTIKASPGTDIWRKPPSTDVFNAPRAAHARNKTTAPLSAFQSASISFLLHPKEQYDQAGLVLSLRPIGSETTRGSNNDNANSPPKWIKTGVEYYKGVAKAATVACDVWSDWSLADVRGEEGDWVTVLVESGSDDELGLSLWIYQVLRDGEKVPLREVCWVFGHGEPAGWEVAVEAYACRPERGTEEELSVEFKGFDVRWA</sequence>
<dbReference type="PANTHER" id="PTHR35332">
    <property type="entry name" value="REGULATION OF ENOLASE PROTEIN 1"/>
    <property type="match status" value="1"/>
</dbReference>
<gene>
    <name evidence="2" type="ORF">VM1G_10209</name>
</gene>
<dbReference type="SMR" id="A0A194VI06"/>
<name>A0A194VI06_CYTMA</name>
<dbReference type="AlphaFoldDB" id="A0A194VI06"/>
<dbReference type="InterPro" id="IPR009784">
    <property type="entry name" value="DUF1349"/>
</dbReference>
<feature type="region of interest" description="Disordered" evidence="1">
    <location>
        <begin position="1"/>
        <end position="22"/>
    </location>
</feature>
<evidence type="ECO:0000313" key="3">
    <source>
        <dbReference type="Proteomes" id="UP000078559"/>
    </source>
</evidence>
<proteinExistence type="predicted"/>
<dbReference type="Proteomes" id="UP000078559">
    <property type="component" value="Unassembled WGS sequence"/>
</dbReference>
<evidence type="ECO:0000256" key="1">
    <source>
        <dbReference type="SAM" id="MobiDB-lite"/>
    </source>
</evidence>
<reference evidence="2" key="1">
    <citation type="submission" date="2014-12" db="EMBL/GenBank/DDBJ databases">
        <title>Genome Sequence of Valsa Canker Pathogens Uncovers a Specific Adaption of Colonization on Woody Bark.</title>
        <authorList>
            <person name="Yin Z."/>
            <person name="Liu H."/>
            <person name="Gao X."/>
            <person name="Li Z."/>
            <person name="Song N."/>
            <person name="Ke X."/>
            <person name="Dai Q."/>
            <person name="Wu Y."/>
            <person name="Sun Y."/>
            <person name="Xu J.-R."/>
            <person name="Kang Z.K."/>
            <person name="Wang L."/>
            <person name="Huang L."/>
        </authorList>
    </citation>
    <scope>NUCLEOTIDE SEQUENCE [LARGE SCALE GENOMIC DNA]</scope>
    <source>
        <strain evidence="2">03-8</strain>
    </source>
</reference>
<keyword evidence="3" id="KW-1185">Reference proteome</keyword>
<evidence type="ECO:0000313" key="2">
    <source>
        <dbReference type="EMBL" id="KUI63627.1"/>
    </source>
</evidence>